<dbReference type="GO" id="GO:0005739">
    <property type="term" value="C:mitochondrion"/>
    <property type="evidence" value="ECO:0007669"/>
    <property type="project" value="UniProtKB-SubCell"/>
</dbReference>
<keyword evidence="3" id="KW-1185">Reference proteome</keyword>
<evidence type="ECO:0000313" key="3">
    <source>
        <dbReference type="Proteomes" id="UP000307440"/>
    </source>
</evidence>
<dbReference type="SUPFAM" id="SSF89095">
    <property type="entry name" value="GatB/YqeY motif"/>
    <property type="match status" value="1"/>
</dbReference>
<gene>
    <name evidence="1" type="primary">AIM41</name>
    <name evidence="2" type="ORF">FA15DRAFT_686946</name>
</gene>
<accession>A0A5C3KYX4</accession>
<dbReference type="EMBL" id="ML210185">
    <property type="protein sequence ID" value="TFK25495.1"/>
    <property type="molecule type" value="Genomic_DNA"/>
</dbReference>
<organism evidence="2 3">
    <name type="scientific">Coprinopsis marcescibilis</name>
    <name type="common">Agaric fungus</name>
    <name type="synonym">Psathyrella marcescibilis</name>
    <dbReference type="NCBI Taxonomy" id="230819"/>
    <lineage>
        <taxon>Eukaryota</taxon>
        <taxon>Fungi</taxon>
        <taxon>Dikarya</taxon>
        <taxon>Basidiomycota</taxon>
        <taxon>Agaricomycotina</taxon>
        <taxon>Agaricomycetes</taxon>
        <taxon>Agaricomycetidae</taxon>
        <taxon>Agaricales</taxon>
        <taxon>Agaricineae</taxon>
        <taxon>Psathyrellaceae</taxon>
        <taxon>Coprinopsis</taxon>
    </lineage>
</organism>
<evidence type="ECO:0000313" key="2">
    <source>
        <dbReference type="EMBL" id="TFK25495.1"/>
    </source>
</evidence>
<dbReference type="AlphaFoldDB" id="A0A5C3KYX4"/>
<dbReference type="InterPro" id="IPR042184">
    <property type="entry name" value="YqeY/Aim41_N"/>
</dbReference>
<comment type="similarity">
    <text evidence="1">Belongs to the AIM41 family.</text>
</comment>
<dbReference type="PANTHER" id="PTHR28055">
    <property type="entry name" value="ALTERED INHERITANCE OF MITOCHONDRIA PROTEIN 41, MITOCHONDRIAL"/>
    <property type="match status" value="1"/>
</dbReference>
<comment type="subcellular location">
    <subcellularLocation>
        <location evidence="1">Mitochondrion</location>
    </subcellularLocation>
</comment>
<sequence>MSLLGFRTSTATRCSRNLYLFRGTRLNSSAASPGNDLRKAIMDEIKIAMKTKDTSTSTTLRSVLSEVYNADKMSNDKINSSAIAIILRKAVERRNEAAVKFAAAAREELAEKELKEAGIMAKFLPPLLSEEKVDSILGSILETLPQTEGPQHRALGVVFKQFYAQVDKSTVDAEMVKRRARALIASRS</sequence>
<dbReference type="InterPro" id="IPR019004">
    <property type="entry name" value="YqeY/Aim41"/>
</dbReference>
<evidence type="ECO:0000256" key="1">
    <source>
        <dbReference type="RuleBase" id="RU365099"/>
    </source>
</evidence>
<dbReference type="PANTHER" id="PTHR28055:SF1">
    <property type="entry name" value="ALTERED INHERITANCE OF MITOCHONDRIA PROTEIN 41, MITOCHONDRIAL"/>
    <property type="match status" value="1"/>
</dbReference>
<dbReference type="Pfam" id="PF09424">
    <property type="entry name" value="YqeY"/>
    <property type="match status" value="1"/>
</dbReference>
<dbReference type="InterPro" id="IPR003789">
    <property type="entry name" value="Asn/Gln_tRNA_amidoTrase-B-like"/>
</dbReference>
<dbReference type="OrthoDB" id="538640at2759"/>
<dbReference type="Proteomes" id="UP000307440">
    <property type="component" value="Unassembled WGS sequence"/>
</dbReference>
<name>A0A5C3KYX4_COPMA</name>
<proteinExistence type="inferred from homology"/>
<dbReference type="STRING" id="230819.A0A5C3KYX4"/>
<reference evidence="2 3" key="1">
    <citation type="journal article" date="2019" name="Nat. Ecol. Evol.">
        <title>Megaphylogeny resolves global patterns of mushroom evolution.</title>
        <authorList>
            <person name="Varga T."/>
            <person name="Krizsan K."/>
            <person name="Foldi C."/>
            <person name="Dima B."/>
            <person name="Sanchez-Garcia M."/>
            <person name="Sanchez-Ramirez S."/>
            <person name="Szollosi G.J."/>
            <person name="Szarkandi J.G."/>
            <person name="Papp V."/>
            <person name="Albert L."/>
            <person name="Andreopoulos W."/>
            <person name="Angelini C."/>
            <person name="Antonin V."/>
            <person name="Barry K.W."/>
            <person name="Bougher N.L."/>
            <person name="Buchanan P."/>
            <person name="Buyck B."/>
            <person name="Bense V."/>
            <person name="Catcheside P."/>
            <person name="Chovatia M."/>
            <person name="Cooper J."/>
            <person name="Damon W."/>
            <person name="Desjardin D."/>
            <person name="Finy P."/>
            <person name="Geml J."/>
            <person name="Haridas S."/>
            <person name="Hughes K."/>
            <person name="Justo A."/>
            <person name="Karasinski D."/>
            <person name="Kautmanova I."/>
            <person name="Kiss B."/>
            <person name="Kocsube S."/>
            <person name="Kotiranta H."/>
            <person name="LaButti K.M."/>
            <person name="Lechner B.E."/>
            <person name="Liimatainen K."/>
            <person name="Lipzen A."/>
            <person name="Lukacs Z."/>
            <person name="Mihaltcheva S."/>
            <person name="Morgado L.N."/>
            <person name="Niskanen T."/>
            <person name="Noordeloos M.E."/>
            <person name="Ohm R.A."/>
            <person name="Ortiz-Santana B."/>
            <person name="Ovrebo C."/>
            <person name="Racz N."/>
            <person name="Riley R."/>
            <person name="Savchenko A."/>
            <person name="Shiryaev A."/>
            <person name="Soop K."/>
            <person name="Spirin V."/>
            <person name="Szebenyi C."/>
            <person name="Tomsovsky M."/>
            <person name="Tulloss R.E."/>
            <person name="Uehling J."/>
            <person name="Grigoriev I.V."/>
            <person name="Vagvolgyi C."/>
            <person name="Papp T."/>
            <person name="Martin F.M."/>
            <person name="Miettinen O."/>
            <person name="Hibbett D.S."/>
            <person name="Nagy L.G."/>
        </authorList>
    </citation>
    <scope>NUCLEOTIDE SEQUENCE [LARGE SCALE GENOMIC DNA]</scope>
    <source>
        <strain evidence="2 3">CBS 121175</strain>
    </source>
</reference>
<protein>
    <recommendedName>
        <fullName evidence="1">Altered inheritance of mitochondria protein 41</fullName>
    </recommendedName>
</protein>
<keyword evidence="1" id="KW-0496">Mitochondrion</keyword>
<dbReference type="Gene3D" id="1.10.1510.10">
    <property type="entry name" value="Uncharacterised protein YqeY/AIM41 PF09424, N-terminal domain"/>
    <property type="match status" value="1"/>
</dbReference>
<dbReference type="GO" id="GO:0016884">
    <property type="term" value="F:carbon-nitrogen ligase activity, with glutamine as amido-N-donor"/>
    <property type="evidence" value="ECO:0007669"/>
    <property type="project" value="UniProtKB-UniRule"/>
</dbReference>